<comment type="caution">
    <text evidence="2">The sequence shown here is derived from an EMBL/GenBank/DDBJ whole genome shotgun (WGS) entry which is preliminary data.</text>
</comment>
<feature type="region of interest" description="Disordered" evidence="1">
    <location>
        <begin position="68"/>
        <end position="123"/>
    </location>
</feature>
<evidence type="ECO:0000313" key="2">
    <source>
        <dbReference type="EMBL" id="MBW0546607.1"/>
    </source>
</evidence>
<dbReference type="EMBL" id="AVOT02051611">
    <property type="protein sequence ID" value="MBW0546607.1"/>
    <property type="molecule type" value="Genomic_DNA"/>
</dbReference>
<dbReference type="Proteomes" id="UP000765509">
    <property type="component" value="Unassembled WGS sequence"/>
</dbReference>
<sequence length="154" mass="17240">MRGVQKWNNTKSSLANIRGPIHPQDNPIGVAPEVPIFVTRKDGRFGNDEIDVEESEIATLFHRRRIESASPSPVQAVTTTHEVIRSPQPPQPPIRYPTRPPALAPTSTNFQPPVASTSRDPMSPEPESVFYHLCCCHITGNFTYQKRMNKKVVT</sequence>
<name>A0A9Q3FXN7_9BASI</name>
<evidence type="ECO:0000256" key="1">
    <source>
        <dbReference type="SAM" id="MobiDB-lite"/>
    </source>
</evidence>
<organism evidence="2 3">
    <name type="scientific">Austropuccinia psidii MF-1</name>
    <dbReference type="NCBI Taxonomy" id="1389203"/>
    <lineage>
        <taxon>Eukaryota</taxon>
        <taxon>Fungi</taxon>
        <taxon>Dikarya</taxon>
        <taxon>Basidiomycota</taxon>
        <taxon>Pucciniomycotina</taxon>
        <taxon>Pucciniomycetes</taxon>
        <taxon>Pucciniales</taxon>
        <taxon>Sphaerophragmiaceae</taxon>
        <taxon>Austropuccinia</taxon>
    </lineage>
</organism>
<proteinExistence type="predicted"/>
<feature type="compositionally biased region" description="Polar residues" evidence="1">
    <location>
        <begin position="105"/>
        <end position="120"/>
    </location>
</feature>
<accession>A0A9Q3FXN7</accession>
<keyword evidence="3" id="KW-1185">Reference proteome</keyword>
<feature type="compositionally biased region" description="Polar residues" evidence="1">
    <location>
        <begin position="69"/>
        <end position="81"/>
    </location>
</feature>
<gene>
    <name evidence="2" type="ORF">O181_086322</name>
</gene>
<feature type="compositionally biased region" description="Pro residues" evidence="1">
    <location>
        <begin position="87"/>
        <end position="103"/>
    </location>
</feature>
<dbReference type="AlphaFoldDB" id="A0A9Q3FXN7"/>
<feature type="compositionally biased region" description="Polar residues" evidence="1">
    <location>
        <begin position="1"/>
        <end position="15"/>
    </location>
</feature>
<protein>
    <submittedName>
        <fullName evidence="2">Uncharacterized protein</fullName>
    </submittedName>
</protein>
<reference evidence="2" key="1">
    <citation type="submission" date="2021-03" db="EMBL/GenBank/DDBJ databases">
        <title>Draft genome sequence of rust myrtle Austropuccinia psidii MF-1, a brazilian biotype.</title>
        <authorList>
            <person name="Quecine M.C."/>
            <person name="Pachon D.M.R."/>
            <person name="Bonatelli M.L."/>
            <person name="Correr F.H."/>
            <person name="Franceschini L.M."/>
            <person name="Leite T.F."/>
            <person name="Margarido G.R.A."/>
            <person name="Almeida C.A."/>
            <person name="Ferrarezi J.A."/>
            <person name="Labate C.A."/>
        </authorList>
    </citation>
    <scope>NUCLEOTIDE SEQUENCE</scope>
    <source>
        <strain evidence="2">MF-1</strain>
    </source>
</reference>
<feature type="region of interest" description="Disordered" evidence="1">
    <location>
        <begin position="1"/>
        <end position="28"/>
    </location>
</feature>
<evidence type="ECO:0000313" key="3">
    <source>
        <dbReference type="Proteomes" id="UP000765509"/>
    </source>
</evidence>